<dbReference type="InterPro" id="IPR032805">
    <property type="entry name" value="Wax_synthase_dom"/>
</dbReference>
<comment type="subcellular location">
    <subcellularLocation>
        <location evidence="1">Membrane</location>
        <topology evidence="1">Multi-pass membrane protein</topology>
    </subcellularLocation>
</comment>
<evidence type="ECO:0000256" key="3">
    <source>
        <dbReference type="ARBA" id="ARBA00022679"/>
    </source>
</evidence>
<feature type="transmembrane region" description="Helical" evidence="7">
    <location>
        <begin position="323"/>
        <end position="342"/>
    </location>
</feature>
<dbReference type="InterPro" id="IPR044851">
    <property type="entry name" value="Wax_synthase"/>
</dbReference>
<feature type="transmembrane region" description="Helical" evidence="7">
    <location>
        <begin position="354"/>
        <end position="377"/>
    </location>
</feature>
<comment type="similarity">
    <text evidence="2">Belongs to the wax synthase family.</text>
</comment>
<dbReference type="EMBL" id="MU005977">
    <property type="protein sequence ID" value="KAF2860912.1"/>
    <property type="molecule type" value="Genomic_DNA"/>
</dbReference>
<sequence length="453" mass="50646">MSFYEARRHHDRLFDEQAVTYGGRRPFSFPFCFLGAGAALTYLLLDPHSRALRWMAFLFVVGFQLWCVLFTRARNPAAAYGIGIISSWGCLWLAFLGLFNNCQTEFWRVKRDGKREIFPDRFGIRRVYWVLDLVCSVRGVGWNWEVDGIPPVPGPGGMTTGKSGVRRFGNRRELVRKALAGLLCGYLALDALACVMHSDEYFWTGDLNASLPEYVEGLIPQGLAKGYRLLLSLAGLYTALYTIFKLAPIVFVGLLGPGILGLKGEAVMNPLDMFGDASLILDHGLAGWWGGWWHQTFRASFKAPAKAMISGTRTSSRSITGRLMSAAVAFFLSGLIHAAGSHTQTGHTRPLAPFLFFNLQTLGIILQQVLIALCEYVGIASAPRWPRRLCNLTYTYLWFYITTPLLLNDLARGGVWLLEPVPISPLTALGFGPDDDWFRWRNLVTFKNPQWAG</sequence>
<reference evidence="9" key="1">
    <citation type="journal article" date="2020" name="Stud. Mycol.">
        <title>101 Dothideomycetes genomes: a test case for predicting lifestyles and emergence of pathogens.</title>
        <authorList>
            <person name="Haridas S."/>
            <person name="Albert R."/>
            <person name="Binder M."/>
            <person name="Bloem J."/>
            <person name="Labutti K."/>
            <person name="Salamov A."/>
            <person name="Andreopoulos B."/>
            <person name="Baker S."/>
            <person name="Barry K."/>
            <person name="Bills G."/>
            <person name="Bluhm B."/>
            <person name="Cannon C."/>
            <person name="Castanera R."/>
            <person name="Culley D."/>
            <person name="Daum C."/>
            <person name="Ezra D."/>
            <person name="Gonzalez J."/>
            <person name="Henrissat B."/>
            <person name="Kuo A."/>
            <person name="Liang C."/>
            <person name="Lipzen A."/>
            <person name="Lutzoni F."/>
            <person name="Magnuson J."/>
            <person name="Mondo S."/>
            <person name="Nolan M."/>
            <person name="Ohm R."/>
            <person name="Pangilinan J."/>
            <person name="Park H.-J."/>
            <person name="Ramirez L."/>
            <person name="Alfaro M."/>
            <person name="Sun H."/>
            <person name="Tritt A."/>
            <person name="Yoshinaga Y."/>
            <person name="Zwiers L.-H."/>
            <person name="Turgeon B."/>
            <person name="Goodwin S."/>
            <person name="Spatafora J."/>
            <person name="Crous P."/>
            <person name="Grigoriev I."/>
        </authorList>
    </citation>
    <scope>NUCLEOTIDE SEQUENCE</scope>
    <source>
        <strain evidence="9">CBS 480.64</strain>
    </source>
</reference>
<organism evidence="9 10">
    <name type="scientific">Piedraia hortae CBS 480.64</name>
    <dbReference type="NCBI Taxonomy" id="1314780"/>
    <lineage>
        <taxon>Eukaryota</taxon>
        <taxon>Fungi</taxon>
        <taxon>Dikarya</taxon>
        <taxon>Ascomycota</taxon>
        <taxon>Pezizomycotina</taxon>
        <taxon>Dothideomycetes</taxon>
        <taxon>Dothideomycetidae</taxon>
        <taxon>Capnodiales</taxon>
        <taxon>Piedraiaceae</taxon>
        <taxon>Piedraia</taxon>
    </lineage>
</organism>
<evidence type="ECO:0000313" key="10">
    <source>
        <dbReference type="Proteomes" id="UP000799421"/>
    </source>
</evidence>
<evidence type="ECO:0000313" key="9">
    <source>
        <dbReference type="EMBL" id="KAF2860912.1"/>
    </source>
</evidence>
<dbReference type="PANTHER" id="PTHR31595:SF67">
    <property type="entry name" value="WAX SYNTHASE DOMAIN-CONTAINING PROTEIN"/>
    <property type="match status" value="1"/>
</dbReference>
<evidence type="ECO:0000256" key="5">
    <source>
        <dbReference type="ARBA" id="ARBA00022989"/>
    </source>
</evidence>
<evidence type="ECO:0000256" key="6">
    <source>
        <dbReference type="ARBA" id="ARBA00023136"/>
    </source>
</evidence>
<accession>A0A6A7C0T7</accession>
<feature type="transmembrane region" description="Helical" evidence="7">
    <location>
        <begin position="52"/>
        <end position="71"/>
    </location>
</feature>
<dbReference type="AlphaFoldDB" id="A0A6A7C0T7"/>
<evidence type="ECO:0000256" key="1">
    <source>
        <dbReference type="ARBA" id="ARBA00004141"/>
    </source>
</evidence>
<keyword evidence="10" id="KW-1185">Reference proteome</keyword>
<dbReference type="PANTHER" id="PTHR31595">
    <property type="entry name" value="LONG-CHAIN-ALCOHOL O-FATTY-ACYLTRANSFERASE 3-RELATED"/>
    <property type="match status" value="1"/>
</dbReference>
<feature type="transmembrane region" description="Helical" evidence="7">
    <location>
        <begin position="389"/>
        <end position="407"/>
    </location>
</feature>
<proteinExistence type="inferred from homology"/>
<keyword evidence="4 7" id="KW-0812">Transmembrane</keyword>
<feature type="transmembrane region" description="Helical" evidence="7">
    <location>
        <begin position="239"/>
        <end position="262"/>
    </location>
</feature>
<dbReference type="GO" id="GO:0006629">
    <property type="term" value="P:lipid metabolic process"/>
    <property type="evidence" value="ECO:0007669"/>
    <property type="project" value="InterPro"/>
</dbReference>
<dbReference type="OrthoDB" id="2796277at2759"/>
<dbReference type="Pfam" id="PF13813">
    <property type="entry name" value="MBOAT_2"/>
    <property type="match status" value="1"/>
</dbReference>
<evidence type="ECO:0000256" key="4">
    <source>
        <dbReference type="ARBA" id="ARBA00022692"/>
    </source>
</evidence>
<feature type="transmembrane region" description="Helical" evidence="7">
    <location>
        <begin position="27"/>
        <end position="45"/>
    </location>
</feature>
<feature type="domain" description="Wax synthase" evidence="8">
    <location>
        <begin position="274"/>
        <end position="357"/>
    </location>
</feature>
<evidence type="ECO:0000256" key="7">
    <source>
        <dbReference type="SAM" id="Phobius"/>
    </source>
</evidence>
<feature type="transmembrane region" description="Helical" evidence="7">
    <location>
        <begin position="77"/>
        <end position="99"/>
    </location>
</feature>
<feature type="transmembrane region" description="Helical" evidence="7">
    <location>
        <begin position="178"/>
        <end position="198"/>
    </location>
</feature>
<keyword evidence="6 7" id="KW-0472">Membrane</keyword>
<protein>
    <recommendedName>
        <fullName evidence="8">Wax synthase domain-containing protein</fullName>
    </recommendedName>
</protein>
<dbReference type="Proteomes" id="UP000799421">
    <property type="component" value="Unassembled WGS sequence"/>
</dbReference>
<gene>
    <name evidence="9" type="ORF">K470DRAFT_216218</name>
</gene>
<dbReference type="GO" id="GO:0008374">
    <property type="term" value="F:O-acyltransferase activity"/>
    <property type="evidence" value="ECO:0007669"/>
    <property type="project" value="InterPro"/>
</dbReference>
<evidence type="ECO:0000256" key="2">
    <source>
        <dbReference type="ARBA" id="ARBA00007282"/>
    </source>
</evidence>
<evidence type="ECO:0000259" key="8">
    <source>
        <dbReference type="Pfam" id="PF13813"/>
    </source>
</evidence>
<keyword evidence="5 7" id="KW-1133">Transmembrane helix</keyword>
<dbReference type="GO" id="GO:0016020">
    <property type="term" value="C:membrane"/>
    <property type="evidence" value="ECO:0007669"/>
    <property type="project" value="UniProtKB-SubCell"/>
</dbReference>
<name>A0A6A7C0T7_9PEZI</name>
<keyword evidence="3" id="KW-0808">Transferase</keyword>